<evidence type="ECO:0000313" key="2">
    <source>
        <dbReference type="Proteomes" id="UP000516415"/>
    </source>
</evidence>
<keyword evidence="2" id="KW-1185">Reference proteome</keyword>
<proteinExistence type="predicted"/>
<dbReference type="EMBL" id="MT740307">
    <property type="protein sequence ID" value="QNR53801.1"/>
    <property type="molecule type" value="Genomic_DNA"/>
</dbReference>
<organism evidence="1 2">
    <name type="scientific">Pseudomonas phage phiK7A1</name>
    <dbReference type="NCBI Taxonomy" id="2759194"/>
    <lineage>
        <taxon>Viruses</taxon>
        <taxon>Duplodnaviria</taxon>
        <taxon>Heunggongvirae</taxon>
        <taxon>Uroviricota</taxon>
        <taxon>Caudoviricetes</taxon>
        <taxon>Vandenendeviridae</taxon>
        <taxon>Gorskivirinae</taxon>
        <taxon>Torinovirus</taxon>
        <taxon>Torinovirus K7A1</taxon>
    </lineage>
</organism>
<name>A0A7H0XFL1_9CAUD</name>
<gene>
    <name evidence="1" type="ORF">phiK7A1_011c</name>
</gene>
<evidence type="ECO:0000313" key="1">
    <source>
        <dbReference type="EMBL" id="QNR53801.1"/>
    </source>
</evidence>
<dbReference type="Proteomes" id="UP000516415">
    <property type="component" value="Segment"/>
</dbReference>
<sequence length="59" mass="6614">MSSSGMGLLESKQIALKNRAELAQKMALEAIEDCRFDATAPYSKVDHTVLDLLEYLIRK</sequence>
<accession>A0A7H0XFL1</accession>
<protein>
    <submittedName>
        <fullName evidence="1">Uncharacterized protein</fullName>
    </submittedName>
</protein>
<reference evidence="1 2" key="1">
    <citation type="submission" date="2020-07" db="EMBL/GenBank/DDBJ databases">
        <authorList>
            <person name="Martino G."/>
            <person name="Holtappels D."/>
            <person name="Wagemans J."/>
            <person name="Lavigne R."/>
            <person name="Turina M."/>
            <person name="Ciuffo M."/>
        </authorList>
    </citation>
    <scope>NUCLEOTIDE SEQUENCE [LARGE SCALE GENOMIC DNA]</scope>
</reference>